<reference evidence="1" key="1">
    <citation type="submission" date="2015-05" db="UniProtKB">
        <authorList>
            <consortium name="EnsemblMetazoa"/>
        </authorList>
    </citation>
    <scope>IDENTIFICATION</scope>
</reference>
<dbReference type="eggNOG" id="ENOG502S8NK">
    <property type="taxonomic scope" value="Eukaryota"/>
</dbReference>
<dbReference type="EnsemblMetazoa" id="RPRC011231-RA">
    <property type="protein sequence ID" value="RPRC011231-PA"/>
    <property type="gene ID" value="RPRC011231"/>
</dbReference>
<protein>
    <recommendedName>
        <fullName evidence="3">Retrotransposon gag domain-containing protein</fullName>
    </recommendedName>
</protein>
<dbReference type="Proteomes" id="UP000015103">
    <property type="component" value="Unassembled WGS sequence"/>
</dbReference>
<keyword evidence="2" id="KW-1185">Reference proteome</keyword>
<accession>T1I4L2</accession>
<name>T1I4L2_RHOPR</name>
<dbReference type="VEuPathDB" id="VectorBase:RPRC011231"/>
<organism evidence="1 2">
    <name type="scientific">Rhodnius prolixus</name>
    <name type="common">Triatomid bug</name>
    <dbReference type="NCBI Taxonomy" id="13249"/>
    <lineage>
        <taxon>Eukaryota</taxon>
        <taxon>Metazoa</taxon>
        <taxon>Ecdysozoa</taxon>
        <taxon>Arthropoda</taxon>
        <taxon>Hexapoda</taxon>
        <taxon>Insecta</taxon>
        <taxon>Pterygota</taxon>
        <taxon>Neoptera</taxon>
        <taxon>Paraneoptera</taxon>
        <taxon>Hemiptera</taxon>
        <taxon>Heteroptera</taxon>
        <taxon>Panheteroptera</taxon>
        <taxon>Cimicomorpha</taxon>
        <taxon>Reduviidae</taxon>
        <taxon>Triatominae</taxon>
        <taxon>Rhodnius</taxon>
    </lineage>
</organism>
<evidence type="ECO:0000313" key="2">
    <source>
        <dbReference type="Proteomes" id="UP000015103"/>
    </source>
</evidence>
<dbReference type="STRING" id="13249.T1I4L2"/>
<dbReference type="OMA" id="CEMSASR"/>
<dbReference type="HOGENOM" id="CLU_1162404_0_0_1"/>
<dbReference type="PANTHER" id="PTHR45823">
    <property type="entry name" value="T-SNARE COILED-COIL HOMOLOGY DOMAIN-CONTAINING PROTEIN"/>
    <property type="match status" value="1"/>
</dbReference>
<dbReference type="AlphaFoldDB" id="T1I4L2"/>
<dbReference type="PANTHER" id="PTHR45823:SF1">
    <property type="entry name" value="T-SNARE COILED-COIL HOMOLOGY DOMAIN-CONTAINING PROTEIN"/>
    <property type="match status" value="1"/>
</dbReference>
<dbReference type="EMBL" id="ACPB03015930">
    <property type="status" value="NOT_ANNOTATED_CDS"/>
    <property type="molecule type" value="Genomic_DNA"/>
</dbReference>
<sequence>MNKRQDETNKRLDETNKGQEKMKEELTRDITTQISRMQEEMKNEIGKVQEEVNQVQKEMRDGKAEMEKKIDEVEQYVRRRLESAGTGHPENEGPRPVHGAGPRIKPPAYDGTSSWANYVLQFNAAASANSWTERDKVTSLIVSLRGEALDILQSIPEAHRQDFGLLTGHLERRFGDRHMQELYRTQFRTRRQQPGEALQQFSADIYRLARAAFPGVDDELLEGLAVDAFTDGLKDPELK</sequence>
<evidence type="ECO:0008006" key="3">
    <source>
        <dbReference type="Google" id="ProtNLM"/>
    </source>
</evidence>
<proteinExistence type="predicted"/>
<dbReference type="InParanoid" id="T1I4L2"/>
<evidence type="ECO:0000313" key="1">
    <source>
        <dbReference type="EnsemblMetazoa" id="RPRC011231-PA"/>
    </source>
</evidence>